<proteinExistence type="predicted"/>
<dbReference type="PANTHER" id="PTHR35372">
    <property type="entry name" value="ATP BINDING PROTEIN-RELATED"/>
    <property type="match status" value="1"/>
</dbReference>
<dbReference type="InterPro" id="IPR014015">
    <property type="entry name" value="Helicase_SF3_DNA-vir"/>
</dbReference>
<dbReference type="Pfam" id="PF08706">
    <property type="entry name" value="D5_N"/>
    <property type="match status" value="1"/>
</dbReference>
<evidence type="ECO:0000256" key="1">
    <source>
        <dbReference type="ARBA" id="ARBA00022741"/>
    </source>
</evidence>
<name>A0A6C0DH99_9ZZZZ</name>
<keyword evidence="3" id="KW-0067">ATP-binding</keyword>
<dbReference type="GO" id="GO:0016787">
    <property type="term" value="F:hydrolase activity"/>
    <property type="evidence" value="ECO:0007669"/>
    <property type="project" value="UniProtKB-KW"/>
</dbReference>
<dbReference type="EMBL" id="MN739614">
    <property type="protein sequence ID" value="QHT15907.1"/>
    <property type="molecule type" value="Genomic_DNA"/>
</dbReference>
<keyword evidence="1" id="KW-0547">Nucleotide-binding</keyword>
<dbReference type="SMART" id="SM00885">
    <property type="entry name" value="D5_N"/>
    <property type="match status" value="1"/>
</dbReference>
<dbReference type="Pfam" id="PF23162">
    <property type="entry name" value="AEP_C962R"/>
    <property type="match status" value="1"/>
</dbReference>
<evidence type="ECO:0000313" key="5">
    <source>
        <dbReference type="EMBL" id="QHT15907.1"/>
    </source>
</evidence>
<evidence type="ECO:0000256" key="3">
    <source>
        <dbReference type="ARBA" id="ARBA00022840"/>
    </source>
</evidence>
<dbReference type="InterPro" id="IPR027417">
    <property type="entry name" value="P-loop_NTPase"/>
</dbReference>
<dbReference type="NCBIfam" id="TIGR01613">
    <property type="entry name" value="primase_Cterm"/>
    <property type="match status" value="1"/>
</dbReference>
<feature type="domain" description="SF3 helicase" evidence="4">
    <location>
        <begin position="644"/>
        <end position="809"/>
    </location>
</feature>
<dbReference type="InterPro" id="IPR014818">
    <property type="entry name" value="Phage/plasmid_primase_P4_C"/>
</dbReference>
<dbReference type="InterPro" id="IPR056443">
    <property type="entry name" value="AEP_C962R"/>
</dbReference>
<accession>A0A6C0DH99</accession>
<keyword evidence="2" id="KW-0378">Hydrolase</keyword>
<dbReference type="PROSITE" id="PS51206">
    <property type="entry name" value="SF3_HELICASE_1"/>
    <property type="match status" value="1"/>
</dbReference>
<sequence>MNETKMAMNKCKDLNDFLAKHSVKSLEKNDHKDNNINITHTRIGNKDLNIYGGSYIIPKEDLQEFYSLYYDYVFIKKKKEYLTEKQVTTTCPILVDVDLRYNYDVDVRKHTKENILDLIVLYLEELKECFLFEENKAFDIFTFEKPDVNRLSDKSLTKDGIHIIICVQADHIIQTILREKIVKKIQETWELPIINSWDAVFDEGITKGITNWQLFGSRKPDNEAYELTNHFIATFDKNDGEFMMDEMKVEDFDLKKNFHKLTAQNTNIPVFEMNPKIVDIYNKRIEAKNNRIKKPASKTKINLIVENDDDIGGDDGWEVISLNEINNKETLEKAVDLMLKRLKPNEHEVKETHLFTQILPAKYYEPGSHILNRQVAFALKHTDERLFLSWILLRSKADDFDYDTIPSLYNDWTKYFNTSKSGVTRKSIMYWAKQDAFEEYEKILENTLEYYIEETLESQTEFDIAQVLYQKYKDKYVCVSYEKKGIWYIFKNHRWEPDRGLTLRMAISKDIHNLYSLRRTNLENEYHHYDQDDNRADYIKKKMKSLSDIMQKLKRTNDKNNIMREAMELFYDKDFIRNMDTNKYLLCFNNGVVDFKNKVFRDGCPQDYITKTTRISYVPYDYTLYSDTITQIYEFFNKLFPIEDLNKYMWNHLASCLIGTNMNQTFNVYHGSGSNGKSILADLMSLTLGDYKGTVPITLVTEKRNAIGGTSSEIIQLKGIRYAVMQEPSKGVKLNEGIMKELTGGDPIQGRALYCESETFEPQFKLVVCTNNLFDIESNDDGTWRRIRKCDFVSKFIDEDEPHTDETPYIYPKDKTLKEKLPTFAPIFASMLVKIAFETDGDVPDCEHVLNASNKYRNGQDHIAAFVKENILKTGDTRDRIRKQELANHFKFWFTQEQGNKKMPKGEELYMYMDKKYGQHKQSGWHGIKIIYPDESLNTVIDDL</sequence>
<evidence type="ECO:0000259" key="4">
    <source>
        <dbReference type="PROSITE" id="PS51206"/>
    </source>
</evidence>
<evidence type="ECO:0000256" key="2">
    <source>
        <dbReference type="ARBA" id="ARBA00022801"/>
    </source>
</evidence>
<dbReference type="Gene3D" id="3.40.50.300">
    <property type="entry name" value="P-loop containing nucleotide triphosphate hydrolases"/>
    <property type="match status" value="1"/>
</dbReference>
<reference evidence="5" key="1">
    <citation type="journal article" date="2020" name="Nature">
        <title>Giant virus diversity and host interactions through global metagenomics.</title>
        <authorList>
            <person name="Schulz F."/>
            <person name="Roux S."/>
            <person name="Paez-Espino D."/>
            <person name="Jungbluth S."/>
            <person name="Walsh D.A."/>
            <person name="Denef V.J."/>
            <person name="McMahon K.D."/>
            <person name="Konstantinidis K.T."/>
            <person name="Eloe-Fadrosh E.A."/>
            <person name="Kyrpides N.C."/>
            <person name="Woyke T."/>
        </authorList>
    </citation>
    <scope>NUCLEOTIDE SEQUENCE</scope>
    <source>
        <strain evidence="5">GVMAG-M-3300023174-182</strain>
    </source>
</reference>
<dbReference type="InterPro" id="IPR051620">
    <property type="entry name" value="ORF904-like_C"/>
</dbReference>
<protein>
    <recommendedName>
        <fullName evidence="4">SF3 helicase domain-containing protein</fullName>
    </recommendedName>
</protein>
<dbReference type="GO" id="GO:0005524">
    <property type="term" value="F:ATP binding"/>
    <property type="evidence" value="ECO:0007669"/>
    <property type="project" value="UniProtKB-KW"/>
</dbReference>
<dbReference type="InterPro" id="IPR006500">
    <property type="entry name" value="Helicase_put_C_phage/plasmid"/>
</dbReference>
<dbReference type="PANTHER" id="PTHR35372:SF2">
    <property type="entry name" value="SF3 HELICASE DOMAIN-CONTAINING PROTEIN"/>
    <property type="match status" value="1"/>
</dbReference>
<organism evidence="5">
    <name type="scientific">viral metagenome</name>
    <dbReference type="NCBI Taxonomy" id="1070528"/>
    <lineage>
        <taxon>unclassified sequences</taxon>
        <taxon>metagenomes</taxon>
        <taxon>organismal metagenomes</taxon>
    </lineage>
</organism>
<dbReference type="AlphaFoldDB" id="A0A6C0DH99"/>